<dbReference type="STRING" id="765257.A0A0D0A580"/>
<dbReference type="InterPro" id="IPR011009">
    <property type="entry name" value="Kinase-like_dom_sf"/>
</dbReference>
<dbReference type="PANTHER" id="PTHR24347">
    <property type="entry name" value="SERINE/THREONINE-PROTEIN KINASE"/>
    <property type="match status" value="1"/>
</dbReference>
<dbReference type="Gene3D" id="1.10.510.10">
    <property type="entry name" value="Transferase(Phosphotransferase) domain 1"/>
    <property type="match status" value="1"/>
</dbReference>
<dbReference type="Pfam" id="PF00069">
    <property type="entry name" value="Pkinase"/>
    <property type="match status" value="2"/>
</dbReference>
<dbReference type="SMART" id="SM00220">
    <property type="entry name" value="S_TKc"/>
    <property type="match status" value="1"/>
</dbReference>
<feature type="domain" description="Protein kinase" evidence="1">
    <location>
        <begin position="4"/>
        <end position="275"/>
    </location>
</feature>
<dbReference type="Proteomes" id="UP000054018">
    <property type="component" value="Unassembled WGS sequence"/>
</dbReference>
<evidence type="ECO:0000259" key="1">
    <source>
        <dbReference type="PROSITE" id="PS50011"/>
    </source>
</evidence>
<keyword evidence="3" id="KW-1185">Reference proteome</keyword>
<dbReference type="GO" id="GO:0005524">
    <property type="term" value="F:ATP binding"/>
    <property type="evidence" value="ECO:0007669"/>
    <property type="project" value="InterPro"/>
</dbReference>
<evidence type="ECO:0000313" key="2">
    <source>
        <dbReference type="EMBL" id="KIK27218.1"/>
    </source>
</evidence>
<reference evidence="2 3" key="1">
    <citation type="submission" date="2014-04" db="EMBL/GenBank/DDBJ databases">
        <authorList>
            <consortium name="DOE Joint Genome Institute"/>
            <person name="Kuo A."/>
            <person name="Kohler A."/>
            <person name="Costa M.D."/>
            <person name="Nagy L.G."/>
            <person name="Floudas D."/>
            <person name="Copeland A."/>
            <person name="Barry K.W."/>
            <person name="Cichocki N."/>
            <person name="Veneault-Fourrey C."/>
            <person name="LaButti K."/>
            <person name="Lindquist E.A."/>
            <person name="Lipzen A."/>
            <person name="Lundell T."/>
            <person name="Morin E."/>
            <person name="Murat C."/>
            <person name="Sun H."/>
            <person name="Tunlid A."/>
            <person name="Henrissat B."/>
            <person name="Grigoriev I.V."/>
            <person name="Hibbett D.S."/>
            <person name="Martin F."/>
            <person name="Nordberg H.P."/>
            <person name="Cantor M.N."/>
            <person name="Hua S.X."/>
        </authorList>
    </citation>
    <scope>NUCLEOTIDE SEQUENCE [LARGE SCALE GENOMIC DNA]</scope>
    <source>
        <strain evidence="2 3">441</strain>
    </source>
</reference>
<gene>
    <name evidence="2" type="ORF">PISMIDRAFT_22187</name>
</gene>
<sequence>MSLSQPGRTLGSGTYPVVEGAIRIKTGQCYACKVINKELMEGRELIIRNEIAVLKRISSGHLNIVTLHDYFENLPVHLRSIAAELLRTIFGAIMYIHSCGIAHRNLEPNNLLFRSEPEGTSEIMVADSAMSHIMSDSKSIHDPGDSQKKTGYGTPVEVWAMVVITYLLLAGCAPFDRDTGEQEVEAIIAGDYCFDPATEALRHPWLAAEVPHFVEKDGQPTDLLPHVKKAFDSRRTSRKAAFSSMITKRTSTLVAHLTPDTRSSTKTFSSTQEWGKEVLEHVDAI</sequence>
<dbReference type="OrthoDB" id="40902at2759"/>
<evidence type="ECO:0000313" key="3">
    <source>
        <dbReference type="Proteomes" id="UP000054018"/>
    </source>
</evidence>
<dbReference type="InterPro" id="IPR000719">
    <property type="entry name" value="Prot_kinase_dom"/>
</dbReference>
<protein>
    <recommendedName>
        <fullName evidence="1">Protein kinase domain-containing protein</fullName>
    </recommendedName>
</protein>
<dbReference type="HOGENOM" id="CLU_000288_63_0_1"/>
<proteinExistence type="predicted"/>
<dbReference type="AlphaFoldDB" id="A0A0D0A580"/>
<name>A0A0D0A580_9AGAM</name>
<reference evidence="3" key="2">
    <citation type="submission" date="2015-01" db="EMBL/GenBank/DDBJ databases">
        <title>Evolutionary Origins and Diversification of the Mycorrhizal Mutualists.</title>
        <authorList>
            <consortium name="DOE Joint Genome Institute"/>
            <consortium name="Mycorrhizal Genomics Consortium"/>
            <person name="Kohler A."/>
            <person name="Kuo A."/>
            <person name="Nagy L.G."/>
            <person name="Floudas D."/>
            <person name="Copeland A."/>
            <person name="Barry K.W."/>
            <person name="Cichocki N."/>
            <person name="Veneault-Fourrey C."/>
            <person name="LaButti K."/>
            <person name="Lindquist E.A."/>
            <person name="Lipzen A."/>
            <person name="Lundell T."/>
            <person name="Morin E."/>
            <person name="Murat C."/>
            <person name="Riley R."/>
            <person name="Ohm R."/>
            <person name="Sun H."/>
            <person name="Tunlid A."/>
            <person name="Henrissat B."/>
            <person name="Grigoriev I.V."/>
            <person name="Hibbett D.S."/>
            <person name="Martin F."/>
        </authorList>
    </citation>
    <scope>NUCLEOTIDE SEQUENCE [LARGE SCALE GENOMIC DNA]</scope>
    <source>
        <strain evidence="3">441</strain>
    </source>
</reference>
<dbReference type="GO" id="GO:0004672">
    <property type="term" value="F:protein kinase activity"/>
    <property type="evidence" value="ECO:0007669"/>
    <property type="project" value="InterPro"/>
</dbReference>
<dbReference type="PROSITE" id="PS50011">
    <property type="entry name" value="PROTEIN_KINASE_DOM"/>
    <property type="match status" value="1"/>
</dbReference>
<accession>A0A0D0A580</accession>
<dbReference type="EMBL" id="KN833697">
    <property type="protein sequence ID" value="KIK27218.1"/>
    <property type="molecule type" value="Genomic_DNA"/>
</dbReference>
<dbReference type="SUPFAM" id="SSF56112">
    <property type="entry name" value="Protein kinase-like (PK-like)"/>
    <property type="match status" value="1"/>
</dbReference>
<dbReference type="Gene3D" id="3.30.200.20">
    <property type="entry name" value="Phosphorylase Kinase, domain 1"/>
    <property type="match status" value="1"/>
</dbReference>
<organism evidence="2 3">
    <name type="scientific">Pisolithus microcarpus 441</name>
    <dbReference type="NCBI Taxonomy" id="765257"/>
    <lineage>
        <taxon>Eukaryota</taxon>
        <taxon>Fungi</taxon>
        <taxon>Dikarya</taxon>
        <taxon>Basidiomycota</taxon>
        <taxon>Agaricomycotina</taxon>
        <taxon>Agaricomycetes</taxon>
        <taxon>Agaricomycetidae</taxon>
        <taxon>Boletales</taxon>
        <taxon>Sclerodermatineae</taxon>
        <taxon>Pisolithaceae</taxon>
        <taxon>Pisolithus</taxon>
    </lineage>
</organism>